<evidence type="ECO:0000313" key="1">
    <source>
        <dbReference type="EMBL" id="CAD8661095.1"/>
    </source>
</evidence>
<protein>
    <recommendedName>
        <fullName evidence="2">Dehydrogenase/reductase SDR family member 12</fullName>
    </recommendedName>
</protein>
<dbReference type="PANTHER" id="PTHR44656:SF7">
    <property type="entry name" value="DEHYDROGENASE_REDUCTASE SDR FAMILY MEMBER 12"/>
    <property type="match status" value="1"/>
</dbReference>
<sequence>MGVFNALFQGITSTQFYLYGRKRFTATGWEEASKAYKAGQLENAELSSKVYLVTGANAGIGREVTEYLASKGGKVYMVCRDKERAEKAKDHIVERTSNKNVNVLLGDCGLQRDVRRIFEEFGRKEQRLDGLVCNAGALLDEKTLSKEGVEVTFATHLLYGCYLYTKLAIPFLEQSGDPRVVMVSSGGMYNTKFPKWEVATSTSSHKYDGQLAYAYAKRGQVLLAEQWAKTYRNIKFVTCHPGWTDTPGVAAAYGDKKKYLEPMRSMYQGSEGISWLCATPGAELESGAFYLDRSPQRKHLSGMFFSDGSFTKNTDAEVDAMMQKLEEWSETPPAQ</sequence>
<name>A0A7S0R0H2_9CHLO</name>
<dbReference type="Pfam" id="PF00106">
    <property type="entry name" value="adh_short"/>
    <property type="match status" value="1"/>
</dbReference>
<accession>A0A7S0R0H2</accession>
<evidence type="ECO:0008006" key="2">
    <source>
        <dbReference type="Google" id="ProtNLM"/>
    </source>
</evidence>
<reference evidence="1" key="1">
    <citation type="submission" date="2021-01" db="EMBL/GenBank/DDBJ databases">
        <authorList>
            <person name="Corre E."/>
            <person name="Pelletier E."/>
            <person name="Niang G."/>
            <person name="Scheremetjew M."/>
            <person name="Finn R."/>
            <person name="Kale V."/>
            <person name="Holt S."/>
            <person name="Cochrane G."/>
            <person name="Meng A."/>
            <person name="Brown T."/>
            <person name="Cohen L."/>
        </authorList>
    </citation>
    <scope>NUCLEOTIDE SEQUENCE</scope>
    <source>
        <strain evidence="1">CCMP722</strain>
    </source>
</reference>
<dbReference type="EMBL" id="HBFA01012845">
    <property type="protein sequence ID" value="CAD8661095.1"/>
    <property type="molecule type" value="Transcribed_RNA"/>
</dbReference>
<dbReference type="PRINTS" id="PR00081">
    <property type="entry name" value="GDHRDH"/>
</dbReference>
<dbReference type="InterPro" id="IPR036291">
    <property type="entry name" value="NAD(P)-bd_dom_sf"/>
</dbReference>
<gene>
    <name evidence="1" type="ORF">POBO1169_LOCUS6681</name>
</gene>
<organism evidence="1">
    <name type="scientific">Pyramimonas obovata</name>
    <dbReference type="NCBI Taxonomy" id="1411642"/>
    <lineage>
        <taxon>Eukaryota</taxon>
        <taxon>Viridiplantae</taxon>
        <taxon>Chlorophyta</taxon>
        <taxon>Pyramimonadophyceae</taxon>
        <taxon>Pyramimonadales</taxon>
        <taxon>Pyramimonadaceae</taxon>
        <taxon>Pyramimonas</taxon>
        <taxon>Pyramimonas incertae sedis</taxon>
    </lineage>
</organism>
<dbReference type="InterPro" id="IPR002347">
    <property type="entry name" value="SDR_fam"/>
</dbReference>
<proteinExistence type="predicted"/>
<dbReference type="InterPro" id="IPR052992">
    <property type="entry name" value="SDR_member_12"/>
</dbReference>
<dbReference type="PANTHER" id="PTHR44656">
    <property type="entry name" value="DEHYDROGENASE/REDUCTASE SDR FAMILY MEMBER 12"/>
    <property type="match status" value="1"/>
</dbReference>
<dbReference type="AlphaFoldDB" id="A0A7S0R0H2"/>
<dbReference type="SUPFAM" id="SSF51735">
    <property type="entry name" value="NAD(P)-binding Rossmann-fold domains"/>
    <property type="match status" value="1"/>
</dbReference>
<dbReference type="Gene3D" id="3.40.50.720">
    <property type="entry name" value="NAD(P)-binding Rossmann-like Domain"/>
    <property type="match status" value="1"/>
</dbReference>